<organism evidence="6 7">
    <name type="scientific">Agromyces lapidis</name>
    <dbReference type="NCBI Taxonomy" id="279574"/>
    <lineage>
        <taxon>Bacteria</taxon>
        <taxon>Bacillati</taxon>
        <taxon>Actinomycetota</taxon>
        <taxon>Actinomycetes</taxon>
        <taxon>Micrococcales</taxon>
        <taxon>Microbacteriaceae</taxon>
        <taxon>Agromyces</taxon>
    </lineage>
</organism>
<evidence type="ECO:0000259" key="5">
    <source>
        <dbReference type="PROSITE" id="PS50240"/>
    </source>
</evidence>
<feature type="signal peptide" evidence="4">
    <location>
        <begin position="1"/>
        <end position="27"/>
    </location>
</feature>
<name>A0ABV5SNQ4_9MICO</name>
<proteinExistence type="inferred from homology"/>
<comment type="caution">
    <text evidence="6">The sequence shown here is derived from an EMBL/GenBank/DDBJ whole genome shotgun (WGS) entry which is preliminary data.</text>
</comment>
<keyword evidence="2" id="KW-1015">Disulfide bond</keyword>
<dbReference type="InterPro" id="IPR050430">
    <property type="entry name" value="Peptidase_S1"/>
</dbReference>
<dbReference type="InterPro" id="IPR043504">
    <property type="entry name" value="Peptidase_S1_PA_chymotrypsin"/>
</dbReference>
<dbReference type="PRINTS" id="PR00722">
    <property type="entry name" value="CHYMOTRYPSIN"/>
</dbReference>
<dbReference type="PROSITE" id="PS00135">
    <property type="entry name" value="TRYPSIN_SER"/>
    <property type="match status" value="1"/>
</dbReference>
<evidence type="ECO:0000313" key="7">
    <source>
        <dbReference type="Proteomes" id="UP001589667"/>
    </source>
</evidence>
<dbReference type="PANTHER" id="PTHR24276:SF98">
    <property type="entry name" value="FI18310P1-RELATED"/>
    <property type="match status" value="1"/>
</dbReference>
<keyword evidence="3" id="KW-0720">Serine protease</keyword>
<evidence type="ECO:0000256" key="1">
    <source>
        <dbReference type="ARBA" id="ARBA00007664"/>
    </source>
</evidence>
<dbReference type="Gene3D" id="2.40.10.10">
    <property type="entry name" value="Trypsin-like serine proteases"/>
    <property type="match status" value="1"/>
</dbReference>
<gene>
    <name evidence="6" type="ORF">ACFFQV_06555</name>
</gene>
<evidence type="ECO:0000256" key="2">
    <source>
        <dbReference type="ARBA" id="ARBA00023157"/>
    </source>
</evidence>
<dbReference type="SUPFAM" id="SSF50494">
    <property type="entry name" value="Trypsin-like serine proteases"/>
    <property type="match status" value="1"/>
</dbReference>
<evidence type="ECO:0000313" key="6">
    <source>
        <dbReference type="EMBL" id="MFB9641948.1"/>
    </source>
</evidence>
<dbReference type="PROSITE" id="PS50240">
    <property type="entry name" value="TRYPSIN_DOM"/>
    <property type="match status" value="1"/>
</dbReference>
<feature type="domain" description="Peptidase S1" evidence="5">
    <location>
        <begin position="14"/>
        <end position="283"/>
    </location>
</feature>
<keyword evidence="3" id="KW-0645">Protease</keyword>
<dbReference type="PROSITE" id="PS00134">
    <property type="entry name" value="TRYPSIN_HIS"/>
    <property type="match status" value="1"/>
</dbReference>
<accession>A0ABV5SNQ4</accession>
<comment type="similarity">
    <text evidence="1">Belongs to the peptidase S1 family.</text>
</comment>
<feature type="chain" id="PRO_5046083673" evidence="4">
    <location>
        <begin position="28"/>
        <end position="283"/>
    </location>
</feature>
<protein>
    <submittedName>
        <fullName evidence="6">Trypsin-like serine protease</fullName>
        <ecNumber evidence="6">3.4.21.-</ecNumber>
    </submittedName>
</protein>
<dbReference type="InterPro" id="IPR009003">
    <property type="entry name" value="Peptidase_S1_PA"/>
</dbReference>
<reference evidence="6 7" key="1">
    <citation type="submission" date="2024-09" db="EMBL/GenBank/DDBJ databases">
        <authorList>
            <person name="Sun Q."/>
            <person name="Mori K."/>
        </authorList>
    </citation>
    <scope>NUCLEOTIDE SEQUENCE [LARGE SCALE GENOMIC DNA]</scope>
    <source>
        <strain evidence="6 7">JCM 14321</strain>
    </source>
</reference>
<dbReference type="InterPro" id="IPR018114">
    <property type="entry name" value="TRYPSIN_HIS"/>
</dbReference>
<dbReference type="InterPro" id="IPR033116">
    <property type="entry name" value="TRYPSIN_SER"/>
</dbReference>
<dbReference type="Pfam" id="PF00089">
    <property type="entry name" value="Trypsin"/>
    <property type="match status" value="1"/>
</dbReference>
<dbReference type="SMART" id="SM00020">
    <property type="entry name" value="Tryp_SPc"/>
    <property type="match status" value="1"/>
</dbReference>
<dbReference type="Proteomes" id="UP001589667">
    <property type="component" value="Unassembled WGS sequence"/>
</dbReference>
<keyword evidence="3 6" id="KW-0378">Hydrolase</keyword>
<dbReference type="PANTHER" id="PTHR24276">
    <property type="entry name" value="POLYSERASE-RELATED"/>
    <property type="match status" value="1"/>
</dbReference>
<dbReference type="EMBL" id="JBHMBL010000001">
    <property type="protein sequence ID" value="MFB9641948.1"/>
    <property type="molecule type" value="Genomic_DNA"/>
</dbReference>
<evidence type="ECO:0000256" key="3">
    <source>
        <dbReference type="RuleBase" id="RU363034"/>
    </source>
</evidence>
<evidence type="ECO:0000256" key="4">
    <source>
        <dbReference type="SAM" id="SignalP"/>
    </source>
</evidence>
<keyword evidence="4" id="KW-0732">Signal</keyword>
<dbReference type="InterPro" id="IPR001314">
    <property type="entry name" value="Peptidase_S1A"/>
</dbReference>
<keyword evidence="7" id="KW-1185">Reference proteome</keyword>
<dbReference type="InterPro" id="IPR001254">
    <property type="entry name" value="Trypsin_dom"/>
</dbReference>
<dbReference type="GO" id="GO:0016787">
    <property type="term" value="F:hydrolase activity"/>
    <property type="evidence" value="ECO:0007669"/>
    <property type="project" value="UniProtKB-KW"/>
</dbReference>
<dbReference type="RefSeq" id="WP_157424709.1">
    <property type="nucleotide sequence ID" value="NZ_BAAANI010000007.1"/>
</dbReference>
<dbReference type="EC" id="3.4.21.-" evidence="6"/>
<sequence>MRKPLLAALAVVATVCGLALGAAPAQASTGGSPDRELHPDVGLIAFYDSTGRYRCSATLVSPTVVITAAHCTLGTLGKTLVTFDTFLDDAPPSFLPVAADPAAGYTSAELAAAGYVSGTAYTHPEYSDFTDTRNWNDVGVIVLDEPLASHGDGYPQIAATGTLDEIPQRALSKTLFTAVGYGTEVRQEGDNKKPEPESYPILRRYVDMPGQKLTPQILQTNGNENDPWGTGGTCFGDSGGPVFLDRELVAVTSYGYTSNCRYLGGYQRVEIPVVDEWLAEFGL</sequence>